<dbReference type="OrthoDB" id="278338at2759"/>
<dbReference type="EMBL" id="JADCNL010000012">
    <property type="protein sequence ID" value="KAG0457205.1"/>
    <property type="molecule type" value="Genomic_DNA"/>
</dbReference>
<dbReference type="SUPFAM" id="SSF47459">
    <property type="entry name" value="HLH, helix-loop-helix DNA-binding domain"/>
    <property type="match status" value="1"/>
</dbReference>
<dbReference type="InterPro" id="IPR025610">
    <property type="entry name" value="MYC/MYB_N"/>
</dbReference>
<gene>
    <name evidence="6" type="ORF">HPP92_022362</name>
</gene>
<dbReference type="PANTHER" id="PTHR46196">
    <property type="entry name" value="TRANSCRIPTION FACTOR BHLH155-LIKE ISOFORM X1-RELATED"/>
    <property type="match status" value="1"/>
</dbReference>
<evidence type="ECO:0000256" key="3">
    <source>
        <dbReference type="ARBA" id="ARBA00023163"/>
    </source>
</evidence>
<feature type="compositionally biased region" description="Basic and acidic residues" evidence="4">
    <location>
        <begin position="671"/>
        <end position="699"/>
    </location>
</feature>
<evidence type="ECO:0000313" key="7">
    <source>
        <dbReference type="Proteomes" id="UP000636800"/>
    </source>
</evidence>
<dbReference type="InterPro" id="IPR043561">
    <property type="entry name" value="LHW-like"/>
</dbReference>
<proteinExistence type="inferred from homology"/>
<dbReference type="Proteomes" id="UP000636800">
    <property type="component" value="Chromosome 12"/>
</dbReference>
<evidence type="ECO:0000256" key="2">
    <source>
        <dbReference type="ARBA" id="ARBA00023015"/>
    </source>
</evidence>
<accession>A0A835PNE8</accession>
<dbReference type="PANTHER" id="PTHR46196:SF2">
    <property type="entry name" value="TRANSCRIPTION FACTOR BHLH157"/>
    <property type="match status" value="1"/>
</dbReference>
<reference evidence="6 7" key="1">
    <citation type="journal article" date="2020" name="Nat. Food">
        <title>A phased Vanilla planifolia genome enables genetic improvement of flavour and production.</title>
        <authorList>
            <person name="Hasing T."/>
            <person name="Tang H."/>
            <person name="Brym M."/>
            <person name="Khazi F."/>
            <person name="Huang T."/>
            <person name="Chambers A.H."/>
        </authorList>
    </citation>
    <scope>NUCLEOTIDE SEQUENCE [LARGE SCALE GENOMIC DNA]</scope>
    <source>
        <tissue evidence="6">Leaf</tissue>
    </source>
</reference>
<sequence length="902" mass="98815">MVGEGLGGLCRGGGWTYGAIWRIDRRDPRLLVLEETYQEVQNGIVFEKLINQVHVIGQGTVGEVAVSGKHRWVVFDTYTVELSEISTIFKPDIFKGSIELQGQILAGIKTVAVISLPPLGVILFGSTQKICESSNFIGCAQNLLRQLGNKNHGYDHDIIACKQRQINPLSSERSALASGRPSLDSHFLNRSQTSGLKYCTSLKPLAHTSSGLTNGLGNTCHRKASFSSNSSCQVIDQQAALTGVWNLFSPNNGRPHSNFNFPNLFTNYHKSSTWPKEINPFYYLENQLFPDMFTQGVSSVIEETSHSSVSKKDDFCFLWNNSALSKSRGGGSQAVMETGSLPSNFSEPNLQGADCAVKSLQNQHSPSISACGLATKTFPSQAFPFNAELPQNFLTSQGLNPENSTMALSNSKPTNHIHDQTMNAQIQSYELSDQLSNGPASSASYNPRDVSVASSAARNVGFPTMLPEAPGVCLGSSQSKGSNWNEKTSDALSHLVSDNDLFDGMELDLSPIVLQQDHWDDIVLPFASHSCRDFSNSVTDSISEFETSACGDKDLFSHSSFEELLDAVVAGNANRSSTCNSVRTSTNSDASADSRNPLPTITKPKSAQVNNLIDVGLSSMTQTPTTSLPEPVLENALQESRDDSQQKSRVRTWIDDCCSANAECSVISQHRQPEESAKVRKRARPGESTRPRPKDRQQIQDRIKELREIVPNGAKCSIDALLDRTIKHMLFLQSVTKYADKLNQAEEPKMIGDDSGVVLKDNTKGVAGGATWAYEVEGQTMVCPIIVEDVHPTGQMLVEMLCEERGFFLEIADVVRGFGLTILKGVMEIRERKVWARFTVEASKDVTRMDIFLSLVQLLQQTSGSRKTEQPTKAIESSISSLTPYQQSQARVEIALADRLQC</sequence>
<dbReference type="InterPro" id="IPR036638">
    <property type="entry name" value="HLH_DNA-bd_sf"/>
</dbReference>
<protein>
    <recommendedName>
        <fullName evidence="5">BHLH domain-containing protein</fullName>
    </recommendedName>
</protein>
<organism evidence="6 7">
    <name type="scientific">Vanilla planifolia</name>
    <name type="common">Vanilla</name>
    <dbReference type="NCBI Taxonomy" id="51239"/>
    <lineage>
        <taxon>Eukaryota</taxon>
        <taxon>Viridiplantae</taxon>
        <taxon>Streptophyta</taxon>
        <taxon>Embryophyta</taxon>
        <taxon>Tracheophyta</taxon>
        <taxon>Spermatophyta</taxon>
        <taxon>Magnoliopsida</taxon>
        <taxon>Liliopsida</taxon>
        <taxon>Asparagales</taxon>
        <taxon>Orchidaceae</taxon>
        <taxon>Vanilloideae</taxon>
        <taxon>Vanilleae</taxon>
        <taxon>Vanilla</taxon>
    </lineage>
</organism>
<feature type="region of interest" description="Disordered" evidence="4">
    <location>
        <begin position="576"/>
        <end position="607"/>
    </location>
</feature>
<evidence type="ECO:0000256" key="1">
    <source>
        <dbReference type="ARBA" id="ARBA00005510"/>
    </source>
</evidence>
<dbReference type="PROSITE" id="PS50888">
    <property type="entry name" value="BHLH"/>
    <property type="match status" value="1"/>
</dbReference>
<comment type="similarity">
    <text evidence="1">Belongs to the bHLH protein family.</text>
</comment>
<feature type="domain" description="BHLH" evidence="5">
    <location>
        <begin position="683"/>
        <end position="732"/>
    </location>
</feature>
<comment type="caution">
    <text evidence="6">The sequence shown here is derived from an EMBL/GenBank/DDBJ whole genome shotgun (WGS) entry which is preliminary data.</text>
</comment>
<dbReference type="GO" id="GO:0003700">
    <property type="term" value="F:DNA-binding transcription factor activity"/>
    <property type="evidence" value="ECO:0007669"/>
    <property type="project" value="InterPro"/>
</dbReference>
<name>A0A835PNE8_VANPL</name>
<evidence type="ECO:0000259" key="5">
    <source>
        <dbReference type="PROSITE" id="PS50888"/>
    </source>
</evidence>
<keyword evidence="7" id="KW-1185">Reference proteome</keyword>
<keyword evidence="3" id="KW-0804">Transcription</keyword>
<evidence type="ECO:0000313" key="6">
    <source>
        <dbReference type="EMBL" id="KAG0457205.1"/>
    </source>
</evidence>
<keyword evidence="2" id="KW-0805">Transcription regulation</keyword>
<dbReference type="AlphaFoldDB" id="A0A835PNE8"/>
<dbReference type="InterPro" id="IPR011598">
    <property type="entry name" value="bHLH_dom"/>
</dbReference>
<evidence type="ECO:0000256" key="4">
    <source>
        <dbReference type="SAM" id="MobiDB-lite"/>
    </source>
</evidence>
<dbReference type="Pfam" id="PF14215">
    <property type="entry name" value="bHLH-MYC_N"/>
    <property type="match status" value="1"/>
</dbReference>
<dbReference type="GO" id="GO:0046983">
    <property type="term" value="F:protein dimerization activity"/>
    <property type="evidence" value="ECO:0007669"/>
    <property type="project" value="InterPro"/>
</dbReference>
<feature type="region of interest" description="Disordered" evidence="4">
    <location>
        <begin position="668"/>
        <end position="699"/>
    </location>
</feature>
<dbReference type="Pfam" id="PF23176">
    <property type="entry name" value="bHLH_LHW"/>
    <property type="match status" value="1"/>
</dbReference>